<dbReference type="EMBL" id="KP970082">
    <property type="protein sequence ID" value="AKH67575.1"/>
    <property type="molecule type" value="Genomic_RNA"/>
</dbReference>
<organism evidence="2">
    <name type="scientific">Nora virus</name>
    <dbReference type="NCBI Taxonomy" id="3071212"/>
    <lineage>
        <taxon>Viruses</taxon>
        <taxon>Riboviria</taxon>
        <taxon>Orthornavirae</taxon>
        <taxon>Pisuviricota</taxon>
        <taxon>Pisoniviricetes</taxon>
        <taxon>Picornavirales</taxon>
        <taxon>Noraviridae</taxon>
        <taxon>Orthonoravirus</taxon>
        <taxon>Orthonoravirus melanogastri</taxon>
    </lineage>
</organism>
<keyword evidence="1" id="KW-0175">Coiled coil</keyword>
<feature type="coiled-coil region" evidence="1">
    <location>
        <begin position="188"/>
        <end position="240"/>
    </location>
</feature>
<sequence>MINNQTNKKGPQLERVHFGSAQVVGKSTKRRQRGTKLDIEYTVKRNDAPKEQKFLVSEIFDEKLDKQIKYEKKQNHTFIKPKLNLVTREEQHVTKKVLRGKERAATHAFMKEMVESNKIQPSWNVEYEKEIDEVDLFFMKKKTKPFSGFSIKELRDSLIVQSDDKNMAQPTVMSSTNEIVTPREEISVSAISEQLASLMERVDKLEKMNAALEEENKQLKKEREATIKSVKKEVKRTKQEKPQIAKKTQHKSLGVNLKITKTKVVGQEQCLEIEDTQHKKFVEKPSMPSKVSKKMKGQQLKKTIRTWYEFDPSKLVQHQKEVLNSVVTNTTFADKVRETGIPKQKIRYTAKPPAEEKRSIHFYGYKPKGIPNKVWWNWVTTGTAMDAYEKADRYLYHQFKREMMVYRNKWVKFSKEFNPYLSEPKMVWEENTWEYEYKTDVPYNFILKWRQLVQTYKPNTPIQADWYKISQKQQC</sequence>
<organismHost>
    <name type="scientific">Drosophila melanogaster</name>
    <name type="common">Fruit fly</name>
    <dbReference type="NCBI Taxonomy" id="7227"/>
</organismHost>
<protein>
    <submittedName>
        <fullName evidence="2">Gp1</fullName>
    </submittedName>
</protein>
<name>A0A0F7LWH7_NORAV</name>
<gene>
    <name evidence="2" type="primary">gp1</name>
</gene>
<evidence type="ECO:0000313" key="2">
    <source>
        <dbReference type="EMBL" id="AKH67575.1"/>
    </source>
</evidence>
<proteinExistence type="predicted"/>
<evidence type="ECO:0000256" key="1">
    <source>
        <dbReference type="SAM" id="Coils"/>
    </source>
</evidence>
<accession>A0A0F7LWH7</accession>
<reference evidence="2" key="1">
    <citation type="journal article" date="2015" name="PLoS Biol.">
        <title>The Discovery, Distribution, and Evolution of Viruses Associated with Drosophila melanogaster.</title>
        <authorList>
            <person name="Webster C.L."/>
            <person name="Waldron F.M."/>
            <person name="Robertson S."/>
            <person name="Crowson D."/>
            <person name="Ferrari G."/>
            <person name="Quintana J.F."/>
            <person name="Brouqui J.M."/>
            <person name="Bayne E.H."/>
            <person name="Longdon B."/>
            <person name="Buck A.H."/>
            <person name="Lazzaro B.P."/>
            <person name="Akorli J."/>
            <person name="Haddrill P.R."/>
            <person name="Obbard D.J."/>
        </authorList>
    </citation>
    <scope>NUCLEOTIDE SEQUENCE</scope>
    <source>
        <strain evidence="2">RAKMEL12</strain>
    </source>
</reference>